<dbReference type="Proteomes" id="UP001171902">
    <property type="component" value="Unassembled WGS sequence"/>
</dbReference>
<reference evidence="1" key="1">
    <citation type="submission" date="2023-06" db="EMBL/GenBank/DDBJ databases">
        <title>Gycomyces niveus sp.nov., a novel actinomycete isolated from soil in Shouguang.</title>
        <authorList>
            <person name="Yang X."/>
            <person name="Zhao J."/>
        </authorList>
    </citation>
    <scope>NUCLEOTIDE SEQUENCE</scope>
    <source>
        <strain evidence="1">NEAU C2</strain>
    </source>
</reference>
<gene>
    <name evidence="1" type="ORF">QWI33_15545</name>
</gene>
<dbReference type="RefSeq" id="WP_289958058.1">
    <property type="nucleotide sequence ID" value="NZ_JAUEMJ010000004.1"/>
</dbReference>
<keyword evidence="2" id="KW-1185">Reference proteome</keyword>
<sequence>MQERYRFDEASYDAIASAGLHWTDAQEVLHGKPLVRHHIGAVLRVMGQDRRDRWILVALIEEAIDNEFLVVAARFMDTAEIAVVERIFREGTES</sequence>
<organism evidence="1 2">
    <name type="scientific">Glycomyces tritici</name>
    <dbReference type="NCBI Taxonomy" id="2665176"/>
    <lineage>
        <taxon>Bacteria</taxon>
        <taxon>Bacillati</taxon>
        <taxon>Actinomycetota</taxon>
        <taxon>Actinomycetes</taxon>
        <taxon>Glycomycetales</taxon>
        <taxon>Glycomycetaceae</taxon>
        <taxon>Glycomyces</taxon>
    </lineage>
</organism>
<name>A0ABT7YR96_9ACTN</name>
<accession>A0ABT7YR96</accession>
<proteinExistence type="predicted"/>
<evidence type="ECO:0000313" key="1">
    <source>
        <dbReference type="EMBL" id="MDN3241145.1"/>
    </source>
</evidence>
<comment type="caution">
    <text evidence="1">The sequence shown here is derived from an EMBL/GenBank/DDBJ whole genome shotgun (WGS) entry which is preliminary data.</text>
</comment>
<protein>
    <recommendedName>
        <fullName evidence="3">DUF4258 domain-containing protein</fullName>
    </recommendedName>
</protein>
<dbReference type="EMBL" id="JAUEMJ010000004">
    <property type="protein sequence ID" value="MDN3241145.1"/>
    <property type="molecule type" value="Genomic_DNA"/>
</dbReference>
<evidence type="ECO:0008006" key="3">
    <source>
        <dbReference type="Google" id="ProtNLM"/>
    </source>
</evidence>
<evidence type="ECO:0000313" key="2">
    <source>
        <dbReference type="Proteomes" id="UP001171902"/>
    </source>
</evidence>